<dbReference type="SUPFAM" id="SSF141457">
    <property type="entry name" value="BH3618-like"/>
    <property type="match status" value="1"/>
</dbReference>
<dbReference type="NCBIfam" id="NF009793">
    <property type="entry name" value="PRK13285.1-1"/>
    <property type="match status" value="1"/>
</dbReference>
<evidence type="ECO:0000313" key="6">
    <source>
        <dbReference type="Proteomes" id="UP001601058"/>
    </source>
</evidence>
<dbReference type="Gene3D" id="2.30.290.10">
    <property type="entry name" value="BH3618-like"/>
    <property type="match status" value="1"/>
</dbReference>
<dbReference type="PANTHER" id="PTHR39190:SF1">
    <property type="entry name" value="FLAGELLAR ASSEMBLY FACTOR FLIW"/>
    <property type="match status" value="1"/>
</dbReference>
<dbReference type="HAMAP" id="MF_01185">
    <property type="entry name" value="FliW"/>
    <property type="match status" value="1"/>
</dbReference>
<evidence type="ECO:0000256" key="4">
    <source>
        <dbReference type="HAMAP-Rule" id="MF_01185"/>
    </source>
</evidence>
<gene>
    <name evidence="4 5" type="primary">fliW</name>
    <name evidence="5" type="ORF">ACFYKT_09135</name>
</gene>
<keyword evidence="6" id="KW-1185">Reference proteome</keyword>
<organism evidence="5 6">
    <name type="scientific">Cytobacillus mangrovibacter</name>
    <dbReference type="NCBI Taxonomy" id="3299024"/>
    <lineage>
        <taxon>Bacteria</taxon>
        <taxon>Bacillati</taxon>
        <taxon>Bacillota</taxon>
        <taxon>Bacilli</taxon>
        <taxon>Bacillales</taxon>
        <taxon>Bacillaceae</taxon>
        <taxon>Cytobacillus</taxon>
    </lineage>
</organism>
<comment type="function">
    <text evidence="4">Acts as an anti-CsrA protein, binds CsrA and prevents it from repressing translation of its target genes, one of which is flagellin. Binds to flagellin and participates in the assembly of the flagellum.</text>
</comment>
<evidence type="ECO:0000256" key="1">
    <source>
        <dbReference type="ARBA" id="ARBA00022490"/>
    </source>
</evidence>
<keyword evidence="1 4" id="KW-0963">Cytoplasm</keyword>
<keyword evidence="5" id="KW-0966">Cell projection</keyword>
<name>A0ABW6K0H3_9BACI</name>
<dbReference type="EMBL" id="JBIACJ010000004">
    <property type="protein sequence ID" value="MFE8696498.1"/>
    <property type="molecule type" value="Genomic_DNA"/>
</dbReference>
<keyword evidence="4" id="KW-0143">Chaperone</keyword>
<dbReference type="Proteomes" id="UP001601058">
    <property type="component" value="Unassembled WGS sequence"/>
</dbReference>
<evidence type="ECO:0000256" key="3">
    <source>
        <dbReference type="ARBA" id="ARBA00022845"/>
    </source>
</evidence>
<sequence length="148" mass="17048">MKIQTKYHGEMSFTPEDIFYFEKGIPGFPEETQFILIPLSEDNLFQVLQSISNQAIAFIVTDPFFFKKDYDFTLEDAMVESLQLEKETDVQVLVILTPKDPFSQSTANLQAPVIINQKNRKARQVILNNTNYQTKHPLFAEEPIAAKE</sequence>
<dbReference type="InterPro" id="IPR003775">
    <property type="entry name" value="Flagellar_assembly_factor_FliW"/>
</dbReference>
<keyword evidence="5" id="KW-0969">Cilium</keyword>
<comment type="subunit">
    <text evidence="4">Interacts with translational regulator CsrA and flagellin(s).</text>
</comment>
<proteinExistence type="inferred from homology"/>
<accession>A0ABW6K0H3</accession>
<keyword evidence="3 4" id="KW-0810">Translation regulation</keyword>
<keyword evidence="2 4" id="KW-1005">Bacterial flagellum biogenesis</keyword>
<protein>
    <recommendedName>
        <fullName evidence="4">Flagellar assembly factor FliW</fullName>
    </recommendedName>
</protein>
<dbReference type="InterPro" id="IPR024046">
    <property type="entry name" value="Flagellar_assmbl_FliW_dom_sf"/>
</dbReference>
<comment type="subcellular location">
    <subcellularLocation>
        <location evidence="4">Cytoplasm</location>
    </subcellularLocation>
</comment>
<dbReference type="RefSeq" id="WP_389218591.1">
    <property type="nucleotide sequence ID" value="NZ_JBIACJ010000004.1"/>
</dbReference>
<keyword evidence="5" id="KW-0282">Flagellum</keyword>
<dbReference type="PANTHER" id="PTHR39190">
    <property type="entry name" value="FLAGELLAR ASSEMBLY FACTOR FLIW"/>
    <property type="match status" value="1"/>
</dbReference>
<comment type="similarity">
    <text evidence="4">Belongs to the FliW family.</text>
</comment>
<dbReference type="Pfam" id="PF02623">
    <property type="entry name" value="FliW"/>
    <property type="match status" value="1"/>
</dbReference>
<comment type="caution">
    <text evidence="5">The sequence shown here is derived from an EMBL/GenBank/DDBJ whole genome shotgun (WGS) entry which is preliminary data.</text>
</comment>
<evidence type="ECO:0000313" key="5">
    <source>
        <dbReference type="EMBL" id="MFE8696498.1"/>
    </source>
</evidence>
<evidence type="ECO:0000256" key="2">
    <source>
        <dbReference type="ARBA" id="ARBA00022795"/>
    </source>
</evidence>
<reference evidence="5 6" key="1">
    <citation type="submission" date="2024-08" db="EMBL/GenBank/DDBJ databases">
        <title>Two novel Cytobacillus novel species.</title>
        <authorList>
            <person name="Liu G."/>
        </authorList>
    </citation>
    <scope>NUCLEOTIDE SEQUENCE [LARGE SCALE GENOMIC DNA]</scope>
    <source>
        <strain evidence="5 6">FJAT-53684</strain>
    </source>
</reference>